<organism evidence="2 3">
    <name type="scientific">Colwellia psychrerythraea</name>
    <name type="common">Vibrio psychroerythus</name>
    <dbReference type="NCBI Taxonomy" id="28229"/>
    <lineage>
        <taxon>Bacteria</taxon>
        <taxon>Pseudomonadati</taxon>
        <taxon>Pseudomonadota</taxon>
        <taxon>Gammaproteobacteria</taxon>
        <taxon>Alteromonadales</taxon>
        <taxon>Colwelliaceae</taxon>
        <taxon>Colwellia</taxon>
    </lineage>
</organism>
<accession>A0A1Y5DWQ3</accession>
<dbReference type="Pfam" id="PF01883">
    <property type="entry name" value="FeS_assembly_P"/>
    <property type="match status" value="1"/>
</dbReference>
<dbReference type="EMBL" id="MAAF01000120">
    <property type="protein sequence ID" value="OUR74953.1"/>
    <property type="molecule type" value="Genomic_DNA"/>
</dbReference>
<dbReference type="InterPro" id="IPR002744">
    <property type="entry name" value="MIP18-like"/>
</dbReference>
<dbReference type="Gene3D" id="3.30.300.130">
    <property type="entry name" value="Fe-S cluster assembly (FSCA)"/>
    <property type="match status" value="1"/>
</dbReference>
<dbReference type="InterPro" id="IPR034904">
    <property type="entry name" value="FSCA_dom_sf"/>
</dbReference>
<reference evidence="3" key="1">
    <citation type="journal article" date="2017" name="Proc. Natl. Acad. Sci. U.S.A.">
        <title>Simulation of Deepwater Horizon oil plume reveals substrate specialization within a complex community of hydrocarbon degraders.</title>
        <authorList>
            <person name="Hu P."/>
            <person name="Dubinsky E.A."/>
            <person name="Probst A.J."/>
            <person name="Wang J."/>
            <person name="Sieber C.M.K."/>
            <person name="Tom L.M."/>
            <person name="Gardinali P."/>
            <person name="Banfield J.F."/>
            <person name="Atlas R.M."/>
            <person name="Andersen G.L."/>
        </authorList>
    </citation>
    <scope>NUCLEOTIDE SEQUENCE [LARGE SCALE GENOMIC DNA]</scope>
</reference>
<comment type="caution">
    <text evidence="2">The sequence shown here is derived from an EMBL/GenBank/DDBJ whole genome shotgun (WGS) entry which is preliminary data.</text>
</comment>
<dbReference type="PANTHER" id="PTHR42831">
    <property type="entry name" value="FE-S PROTEIN MATURATION AUXILIARY FACTOR YITW"/>
    <property type="match status" value="1"/>
</dbReference>
<evidence type="ECO:0000259" key="1">
    <source>
        <dbReference type="Pfam" id="PF01883"/>
    </source>
</evidence>
<name>A0A1Y5DWQ3_COLPS</name>
<gene>
    <name evidence="2" type="ORF">A9Q75_18970</name>
</gene>
<evidence type="ECO:0000313" key="2">
    <source>
        <dbReference type="EMBL" id="OUR74953.1"/>
    </source>
</evidence>
<protein>
    <submittedName>
        <fullName evidence="2">Putative Fe-S cluster assembly protein SufT</fullName>
    </submittedName>
</protein>
<dbReference type="PANTHER" id="PTHR42831:SF1">
    <property type="entry name" value="FE-S PROTEIN MATURATION AUXILIARY FACTOR YITW"/>
    <property type="match status" value="1"/>
</dbReference>
<dbReference type="AlphaFoldDB" id="A0A1Y5DWQ3"/>
<dbReference type="InterPro" id="IPR052339">
    <property type="entry name" value="Fe-S_Maturation_MIP18"/>
</dbReference>
<dbReference type="SUPFAM" id="SSF117916">
    <property type="entry name" value="Fe-S cluster assembly (FSCA) domain-like"/>
    <property type="match status" value="1"/>
</dbReference>
<proteinExistence type="predicted"/>
<dbReference type="NCBIfam" id="TIGR03406">
    <property type="entry name" value="FeS_long_SufT"/>
    <property type="match status" value="1"/>
</dbReference>
<sequence>MQFFEHVTVLRDCDAIAIPAGIAVILNKDREVVITQALGGSYTVNDDGQLLRIASKDADALGKDDVVEKESDLDLGEGDGVNLVRIYDQLRTCYDPEIPINIVELGLIYDINCFELLNGRHHVRITMTLTSAGCGMGTILAEEIREKCLCVSNVDAIEVILVYDPPWSRDMVSEAAKLQLGLL</sequence>
<dbReference type="InterPro" id="IPR017776">
    <property type="entry name" value="FeS_assembly_SufT_put"/>
</dbReference>
<dbReference type="Proteomes" id="UP000243053">
    <property type="component" value="Unassembled WGS sequence"/>
</dbReference>
<evidence type="ECO:0000313" key="3">
    <source>
        <dbReference type="Proteomes" id="UP000243053"/>
    </source>
</evidence>
<feature type="domain" description="MIP18 family-like" evidence="1">
    <location>
        <begin position="85"/>
        <end position="149"/>
    </location>
</feature>